<gene>
    <name evidence="3" type="ORF">WR25_03121</name>
</gene>
<dbReference type="CDD" id="cd00093">
    <property type="entry name" value="HTH_XRE"/>
    <property type="match status" value="1"/>
</dbReference>
<dbReference type="EMBL" id="LIAE01006224">
    <property type="protein sequence ID" value="PAV92383.1"/>
    <property type="molecule type" value="Genomic_DNA"/>
</dbReference>
<dbReference type="AlphaFoldDB" id="A0A2A2M1X3"/>
<dbReference type="Gene3D" id="1.10.10.2910">
    <property type="match status" value="1"/>
</dbReference>
<dbReference type="Gene3D" id="1.10.260.40">
    <property type="entry name" value="lambda repressor-like DNA-binding domains"/>
    <property type="match status" value="1"/>
</dbReference>
<evidence type="ECO:0000313" key="4">
    <source>
        <dbReference type="Proteomes" id="UP000218231"/>
    </source>
</evidence>
<dbReference type="SMART" id="SM00530">
    <property type="entry name" value="HTH_XRE"/>
    <property type="match status" value="1"/>
</dbReference>
<evidence type="ECO:0000313" key="3">
    <source>
        <dbReference type="EMBL" id="PAV92383.1"/>
    </source>
</evidence>
<dbReference type="Pfam" id="PF06114">
    <property type="entry name" value="Peptidase_M78"/>
    <property type="match status" value="1"/>
</dbReference>
<dbReference type="OrthoDB" id="10263686at2759"/>
<dbReference type="PANTHER" id="PTHR43236:SF1">
    <property type="entry name" value="BLL7220 PROTEIN"/>
    <property type="match status" value="1"/>
</dbReference>
<dbReference type="GO" id="GO:0005634">
    <property type="term" value="C:nucleus"/>
    <property type="evidence" value="ECO:0007669"/>
    <property type="project" value="UniProtKB-ARBA"/>
</dbReference>
<dbReference type="GO" id="GO:0003677">
    <property type="term" value="F:DNA binding"/>
    <property type="evidence" value="ECO:0007669"/>
    <property type="project" value="InterPro"/>
</dbReference>
<comment type="similarity">
    <text evidence="1">Belongs to the short-chain fatty acyl-CoA assimilation regulator (ScfR) family.</text>
</comment>
<reference evidence="3 4" key="1">
    <citation type="journal article" date="2017" name="Curr. Biol.">
        <title>Genome architecture and evolution of a unichromosomal asexual nematode.</title>
        <authorList>
            <person name="Fradin H."/>
            <person name="Zegar C."/>
            <person name="Gutwein M."/>
            <person name="Lucas J."/>
            <person name="Kovtun M."/>
            <person name="Corcoran D."/>
            <person name="Baugh L.R."/>
            <person name="Kiontke K."/>
            <person name="Gunsalus K."/>
            <person name="Fitch D.H."/>
            <person name="Piano F."/>
        </authorList>
    </citation>
    <scope>NUCLEOTIDE SEQUENCE [LARGE SCALE GENOMIC DNA]</scope>
    <source>
        <strain evidence="3">PF1309</strain>
    </source>
</reference>
<dbReference type="Pfam" id="PF13560">
    <property type="entry name" value="HTH_31"/>
    <property type="match status" value="1"/>
</dbReference>
<comment type="caution">
    <text evidence="3">The sequence shown here is derived from an EMBL/GenBank/DDBJ whole genome shotgun (WGS) entry which is preliminary data.</text>
</comment>
<evidence type="ECO:0000259" key="2">
    <source>
        <dbReference type="PROSITE" id="PS50943"/>
    </source>
</evidence>
<accession>A0A2A2M1X3</accession>
<keyword evidence="4" id="KW-1185">Reference proteome</keyword>
<proteinExistence type="inferred from homology"/>
<dbReference type="PROSITE" id="PS50943">
    <property type="entry name" value="HTH_CROC1"/>
    <property type="match status" value="1"/>
</dbReference>
<dbReference type="PANTHER" id="PTHR43236">
    <property type="entry name" value="ANTITOXIN HIGA1"/>
    <property type="match status" value="1"/>
</dbReference>
<dbReference type="SUPFAM" id="SSF47413">
    <property type="entry name" value="lambda repressor-like DNA-binding domains"/>
    <property type="match status" value="1"/>
</dbReference>
<dbReference type="InterPro" id="IPR010982">
    <property type="entry name" value="Lambda_DNA-bd_dom_sf"/>
</dbReference>
<sequence length="363" mass="40325">MFNPARLSLARHRAGLSKSQLAEAARVSRPALHRYETGETEPATDITDRIADVLGYPSTFFYGETVDQPPREAASFRSMSHMLAGDRDAALAAGSLAFMLSDWVETLFDLPAIDLHDLSDERSPDHAARALRELWGLGEKPIRNMVHLLEAKGVRVFSLVEETRSVDAFSVWRSNKPYIFLNTVKTAEHSRFDAAHELGHLVLHKHGGPGGRAAEDEANRFASSFLMPSADVRARIPIARGLNHIIAEKARWKVSVAALNYRLRQLGITSEWENRQLCIQIARNGYRTTEPQGIEREMSVVWEKVFGGLRNDRITKHDISAALHIPVTEIDKLVFGLTRMMSIEGGRQGAAGSARGKLSLVSD</sequence>
<name>A0A2A2M1X3_9BILA</name>
<evidence type="ECO:0000256" key="1">
    <source>
        <dbReference type="ARBA" id="ARBA00007227"/>
    </source>
</evidence>
<dbReference type="InterPro" id="IPR052345">
    <property type="entry name" value="Rad_response_metalloprotease"/>
</dbReference>
<dbReference type="Proteomes" id="UP000218231">
    <property type="component" value="Unassembled WGS sequence"/>
</dbReference>
<dbReference type="InterPro" id="IPR001387">
    <property type="entry name" value="Cro/C1-type_HTH"/>
</dbReference>
<protein>
    <recommendedName>
        <fullName evidence="2">HTH cro/C1-type domain-containing protein</fullName>
    </recommendedName>
</protein>
<feature type="domain" description="HTH cro/C1-type" evidence="2">
    <location>
        <begin position="7"/>
        <end position="61"/>
    </location>
</feature>
<dbReference type="InterPro" id="IPR010359">
    <property type="entry name" value="IrrE_HExxH"/>
</dbReference>
<organism evidence="3 4">
    <name type="scientific">Diploscapter pachys</name>
    <dbReference type="NCBI Taxonomy" id="2018661"/>
    <lineage>
        <taxon>Eukaryota</taxon>
        <taxon>Metazoa</taxon>
        <taxon>Ecdysozoa</taxon>
        <taxon>Nematoda</taxon>
        <taxon>Chromadorea</taxon>
        <taxon>Rhabditida</taxon>
        <taxon>Rhabditina</taxon>
        <taxon>Rhabditomorpha</taxon>
        <taxon>Rhabditoidea</taxon>
        <taxon>Rhabditidae</taxon>
        <taxon>Diploscapter</taxon>
    </lineage>
</organism>